<evidence type="ECO:0000259" key="2">
    <source>
        <dbReference type="Pfam" id="PF00534"/>
    </source>
</evidence>
<accession>A0A935CE58</accession>
<evidence type="ECO:0000313" key="4">
    <source>
        <dbReference type="Proteomes" id="UP000718281"/>
    </source>
</evidence>
<dbReference type="PANTHER" id="PTHR12526">
    <property type="entry name" value="GLYCOSYLTRANSFERASE"/>
    <property type="match status" value="1"/>
</dbReference>
<dbReference type="EMBL" id="JADIXZ010000004">
    <property type="protein sequence ID" value="MBK6301130.1"/>
    <property type="molecule type" value="Genomic_DNA"/>
</dbReference>
<comment type="caution">
    <text evidence="3">The sequence shown here is derived from an EMBL/GenBank/DDBJ whole genome shotgun (WGS) entry which is preliminary data.</text>
</comment>
<organism evidence="3 4">
    <name type="scientific">Candidatus Phosphoribacter hodrii</name>
    <dbReference type="NCBI Taxonomy" id="2953743"/>
    <lineage>
        <taxon>Bacteria</taxon>
        <taxon>Bacillati</taxon>
        <taxon>Actinomycetota</taxon>
        <taxon>Actinomycetes</taxon>
        <taxon>Micrococcales</taxon>
        <taxon>Dermatophilaceae</taxon>
        <taxon>Candidatus Phosphoribacter</taxon>
    </lineage>
</organism>
<dbReference type="Proteomes" id="UP000718281">
    <property type="component" value="Unassembled WGS sequence"/>
</dbReference>
<dbReference type="InterPro" id="IPR001296">
    <property type="entry name" value="Glyco_trans_1"/>
</dbReference>
<dbReference type="SUPFAM" id="SSF53756">
    <property type="entry name" value="UDP-Glycosyltransferase/glycogen phosphorylase"/>
    <property type="match status" value="1"/>
</dbReference>
<keyword evidence="1" id="KW-0808">Transferase</keyword>
<gene>
    <name evidence="3" type="ORF">IPF40_08770</name>
</gene>
<sequence length="329" mass="35030">MRSRARTAGRGSAKSGGAAARWAIDVLPFVARLHGRVRTIGPDVLVSTTLKSHLVCAALPSRVPRVWHLHDRIADDYLPAGLVRVLRGVARQRRTLVLANSRATARTVPGARVRIVHPGLTAPQVLAQPALRVTPTTPHVGMIGRIAPTKGQLEFVRAAQIVRRHRPDARFEIVGSALFGESDYARTIEKEVQDLGLGPYLTIRGHVADPTVSLDQLSVLVHASPTPEPFGQVVVEALARCVPVVATDAGGIPEILTPSAGASFGRLVPPGDVAALADAILATLADPELPAQADRGWRHVTTNLSITSTASATMAAWREAARGTALRRR</sequence>
<evidence type="ECO:0000256" key="1">
    <source>
        <dbReference type="ARBA" id="ARBA00022679"/>
    </source>
</evidence>
<proteinExistence type="predicted"/>
<dbReference type="Pfam" id="PF00534">
    <property type="entry name" value="Glycos_transf_1"/>
    <property type="match status" value="1"/>
</dbReference>
<dbReference type="AlphaFoldDB" id="A0A935CE58"/>
<name>A0A935CE58_9MICO</name>
<evidence type="ECO:0000313" key="3">
    <source>
        <dbReference type="EMBL" id="MBK6301130.1"/>
    </source>
</evidence>
<dbReference type="CDD" id="cd03801">
    <property type="entry name" value="GT4_PimA-like"/>
    <property type="match status" value="1"/>
</dbReference>
<feature type="domain" description="Glycosyl transferase family 1" evidence="2">
    <location>
        <begin position="136"/>
        <end position="293"/>
    </location>
</feature>
<dbReference type="Gene3D" id="3.40.50.2000">
    <property type="entry name" value="Glycogen Phosphorylase B"/>
    <property type="match status" value="2"/>
</dbReference>
<protein>
    <submittedName>
        <fullName evidence="3">Glycosyltransferase family 4 protein</fullName>
    </submittedName>
</protein>
<reference evidence="3 4" key="1">
    <citation type="submission" date="2020-10" db="EMBL/GenBank/DDBJ databases">
        <title>Connecting structure to function with the recovery of over 1000 high-quality activated sludge metagenome-assembled genomes encoding full-length rRNA genes using long-read sequencing.</title>
        <authorList>
            <person name="Singleton C.M."/>
            <person name="Petriglieri F."/>
            <person name="Kristensen J.M."/>
            <person name="Kirkegaard R.H."/>
            <person name="Michaelsen T.Y."/>
            <person name="Andersen M.H."/>
            <person name="Karst S.M."/>
            <person name="Dueholm M.S."/>
            <person name="Nielsen P.H."/>
            <person name="Albertsen M."/>
        </authorList>
    </citation>
    <scope>NUCLEOTIDE SEQUENCE [LARGE SCALE GENOMIC DNA]</scope>
    <source>
        <strain evidence="3">AalE_18-Q3-R2-46_BAT3C.188</strain>
    </source>
</reference>
<dbReference type="GO" id="GO:0016757">
    <property type="term" value="F:glycosyltransferase activity"/>
    <property type="evidence" value="ECO:0007669"/>
    <property type="project" value="InterPro"/>
</dbReference>